<dbReference type="GO" id="GO:0003700">
    <property type="term" value="F:DNA-binding transcription factor activity"/>
    <property type="evidence" value="ECO:0007669"/>
    <property type="project" value="TreeGrafter"/>
</dbReference>
<evidence type="ECO:0000256" key="3">
    <source>
        <dbReference type="ARBA" id="ARBA00023163"/>
    </source>
</evidence>
<feature type="compositionally biased region" description="Basic and acidic residues" evidence="5">
    <location>
        <begin position="216"/>
        <end position="230"/>
    </location>
</feature>
<dbReference type="SUPFAM" id="SSF46689">
    <property type="entry name" value="Homeodomain-like"/>
    <property type="match status" value="1"/>
</dbReference>
<evidence type="ECO:0000313" key="7">
    <source>
        <dbReference type="EMBL" id="QPE04459.1"/>
    </source>
</evidence>
<dbReference type="Proteomes" id="UP000594480">
    <property type="component" value="Chromosome"/>
</dbReference>
<proteinExistence type="predicted"/>
<reference evidence="7 8" key="1">
    <citation type="submission" date="2020-11" db="EMBL/GenBank/DDBJ databases">
        <title>Amino acid is mineralized and recycled by bacteria in oceanic microbiome.</title>
        <authorList>
            <person name="Zheng L.Y."/>
        </authorList>
    </citation>
    <scope>NUCLEOTIDE SEQUENCE [LARGE SCALE GENOMIC DNA]</scope>
    <source>
        <strain evidence="7 8">A32-1</strain>
    </source>
</reference>
<dbReference type="PANTHER" id="PTHR30055:SF234">
    <property type="entry name" value="HTH-TYPE TRANSCRIPTIONAL REGULATOR BETI"/>
    <property type="match status" value="1"/>
</dbReference>
<evidence type="ECO:0000256" key="2">
    <source>
        <dbReference type="ARBA" id="ARBA00023125"/>
    </source>
</evidence>
<keyword evidence="8" id="KW-1185">Reference proteome</keyword>
<dbReference type="AlphaFoldDB" id="A0A7S8MWF1"/>
<dbReference type="RefSeq" id="WP_195692536.1">
    <property type="nucleotide sequence ID" value="NZ_CP064760.1"/>
</dbReference>
<dbReference type="InterPro" id="IPR009057">
    <property type="entry name" value="Homeodomain-like_sf"/>
</dbReference>
<dbReference type="Pfam" id="PF00440">
    <property type="entry name" value="TetR_N"/>
    <property type="match status" value="1"/>
</dbReference>
<accession>A0A7S8MWF1</accession>
<dbReference type="PANTHER" id="PTHR30055">
    <property type="entry name" value="HTH-TYPE TRANSCRIPTIONAL REGULATOR RUTR"/>
    <property type="match status" value="1"/>
</dbReference>
<organism evidence="7 8">
    <name type="scientific">Microbacterium schleiferi</name>
    <dbReference type="NCBI Taxonomy" id="69362"/>
    <lineage>
        <taxon>Bacteria</taxon>
        <taxon>Bacillati</taxon>
        <taxon>Actinomycetota</taxon>
        <taxon>Actinomycetes</taxon>
        <taxon>Micrococcales</taxon>
        <taxon>Microbacteriaceae</taxon>
        <taxon>Microbacterium</taxon>
    </lineage>
</organism>
<dbReference type="InterPro" id="IPR041484">
    <property type="entry name" value="TetR_C_25"/>
</dbReference>
<keyword evidence="1" id="KW-0805">Transcription regulation</keyword>
<gene>
    <name evidence="7" type="ORF">IT882_15190</name>
</gene>
<dbReference type="KEGG" id="msf:IT882_15190"/>
<dbReference type="PROSITE" id="PS50977">
    <property type="entry name" value="HTH_TETR_2"/>
    <property type="match status" value="1"/>
</dbReference>
<protein>
    <submittedName>
        <fullName evidence="7">TetR family transcriptional regulator</fullName>
    </submittedName>
</protein>
<sequence>MRAAPDPSTRERIRDAAIASFAERGFDGVGLRDIAQRAGVSAALIVHHFGSKEGLREACDAHVVESLVTDKSRLAGGGASAMMREAMTDRERYLPLLDYMARMLTSDTSAADELFDALAGATRDLLEQQAEAGMLRPQSDMDVTVTAVTIYGLATVLLRRQLARSLGEDGLTETLLRRLTVPLLEFYTHGLYTDDRLLTAAQDALSRPIGPPSGKGENDPHQDPDPPRAV</sequence>
<evidence type="ECO:0000259" key="6">
    <source>
        <dbReference type="PROSITE" id="PS50977"/>
    </source>
</evidence>
<dbReference type="EMBL" id="CP064760">
    <property type="protein sequence ID" value="QPE04459.1"/>
    <property type="molecule type" value="Genomic_DNA"/>
</dbReference>
<evidence type="ECO:0000313" key="8">
    <source>
        <dbReference type="Proteomes" id="UP000594480"/>
    </source>
</evidence>
<feature type="region of interest" description="Disordered" evidence="5">
    <location>
        <begin position="203"/>
        <end position="230"/>
    </location>
</feature>
<dbReference type="Pfam" id="PF17933">
    <property type="entry name" value="TetR_C_25"/>
    <property type="match status" value="1"/>
</dbReference>
<evidence type="ECO:0000256" key="4">
    <source>
        <dbReference type="PROSITE-ProRule" id="PRU00335"/>
    </source>
</evidence>
<dbReference type="Gene3D" id="1.10.357.10">
    <property type="entry name" value="Tetracycline Repressor, domain 2"/>
    <property type="match status" value="1"/>
</dbReference>
<dbReference type="GO" id="GO:0000976">
    <property type="term" value="F:transcription cis-regulatory region binding"/>
    <property type="evidence" value="ECO:0007669"/>
    <property type="project" value="TreeGrafter"/>
</dbReference>
<dbReference type="InterPro" id="IPR050109">
    <property type="entry name" value="HTH-type_TetR-like_transc_reg"/>
</dbReference>
<keyword evidence="3" id="KW-0804">Transcription</keyword>
<evidence type="ECO:0000256" key="1">
    <source>
        <dbReference type="ARBA" id="ARBA00023015"/>
    </source>
</evidence>
<name>A0A7S8MWF1_9MICO</name>
<dbReference type="PRINTS" id="PR00455">
    <property type="entry name" value="HTHTETR"/>
</dbReference>
<evidence type="ECO:0000256" key="5">
    <source>
        <dbReference type="SAM" id="MobiDB-lite"/>
    </source>
</evidence>
<feature type="domain" description="HTH tetR-type" evidence="6">
    <location>
        <begin position="7"/>
        <end position="67"/>
    </location>
</feature>
<dbReference type="InterPro" id="IPR001647">
    <property type="entry name" value="HTH_TetR"/>
</dbReference>
<feature type="DNA-binding region" description="H-T-H motif" evidence="4">
    <location>
        <begin position="30"/>
        <end position="49"/>
    </location>
</feature>
<keyword evidence="2 4" id="KW-0238">DNA-binding</keyword>